<dbReference type="Proteomes" id="UP000821845">
    <property type="component" value="Chromosome 1"/>
</dbReference>
<reference evidence="1" key="1">
    <citation type="submission" date="2020-05" db="EMBL/GenBank/DDBJ databases">
        <title>Large-scale comparative analyses of tick genomes elucidate their genetic diversity and vector capacities.</title>
        <authorList>
            <person name="Jia N."/>
            <person name="Wang J."/>
            <person name="Shi W."/>
            <person name="Du L."/>
            <person name="Sun Y."/>
            <person name="Zhan W."/>
            <person name="Jiang J."/>
            <person name="Wang Q."/>
            <person name="Zhang B."/>
            <person name="Ji P."/>
            <person name="Sakyi L.B."/>
            <person name="Cui X."/>
            <person name="Yuan T."/>
            <person name="Jiang B."/>
            <person name="Yang W."/>
            <person name="Lam T.T.-Y."/>
            <person name="Chang Q."/>
            <person name="Ding S."/>
            <person name="Wang X."/>
            <person name="Zhu J."/>
            <person name="Ruan X."/>
            <person name="Zhao L."/>
            <person name="Wei J."/>
            <person name="Que T."/>
            <person name="Du C."/>
            <person name="Cheng J."/>
            <person name="Dai P."/>
            <person name="Han X."/>
            <person name="Huang E."/>
            <person name="Gao Y."/>
            <person name="Liu J."/>
            <person name="Shao H."/>
            <person name="Ye R."/>
            <person name="Li L."/>
            <person name="Wei W."/>
            <person name="Wang X."/>
            <person name="Wang C."/>
            <person name="Yang T."/>
            <person name="Huo Q."/>
            <person name="Li W."/>
            <person name="Guo W."/>
            <person name="Chen H."/>
            <person name="Zhou L."/>
            <person name="Ni X."/>
            <person name="Tian J."/>
            <person name="Zhou Y."/>
            <person name="Sheng Y."/>
            <person name="Liu T."/>
            <person name="Pan Y."/>
            <person name="Xia L."/>
            <person name="Li J."/>
            <person name="Zhao F."/>
            <person name="Cao W."/>
        </authorList>
    </citation>
    <scope>NUCLEOTIDE SEQUENCE</scope>
    <source>
        <strain evidence="1">Hyas-2018</strain>
    </source>
</reference>
<dbReference type="EMBL" id="CM023481">
    <property type="protein sequence ID" value="KAH6943873.1"/>
    <property type="molecule type" value="Genomic_DNA"/>
</dbReference>
<keyword evidence="2" id="KW-1185">Reference proteome</keyword>
<name>A0ACB7T9X3_HYAAI</name>
<proteinExistence type="predicted"/>
<protein>
    <submittedName>
        <fullName evidence="1">Uncharacterized protein</fullName>
    </submittedName>
</protein>
<gene>
    <name evidence="1" type="ORF">HPB50_000204</name>
</gene>
<evidence type="ECO:0000313" key="1">
    <source>
        <dbReference type="EMBL" id="KAH6943873.1"/>
    </source>
</evidence>
<evidence type="ECO:0000313" key="2">
    <source>
        <dbReference type="Proteomes" id="UP000821845"/>
    </source>
</evidence>
<sequence>MTSRQDIEEAQALLNELGETDMTEEAFPEVRLSKGTSELKDELDDMIDKMNADDVKAGNTENIEKEVAELQLEQAAMEKSLEGLKCNVDKLRHEAMQHQEEEAMLCMKMNEVVEKNEALKADVQILEDIKGSWEQERSLMTDSIKGLQSDLDEAYCEVAELKSSVAHLHNEISIHEQLKQDMLKQLDDFADILTLKTSLEEQLASAVLEVDSLRSSNAEFAREKAALEDANKVASNDIAEMLKERKQLKEVIELCHKKREAMEDELSDATNNLNIWKQKAEALYFENRRQDEVLTDCAAQLRAASHRADKYKCVCSELDRQKRELCDQLKQVSEELTQVKDEQVSNLNEQLNSMAADAERWKASFEALQMRVAPFQEQLELYEMEKKLLEKRNEATESELSKLHKKVSEVMGHQNHRQKIHYLSNLLKERHEFKQACNSFIYP</sequence>
<organism evidence="1 2">
    <name type="scientific">Hyalomma asiaticum</name>
    <name type="common">Tick</name>
    <dbReference type="NCBI Taxonomy" id="266040"/>
    <lineage>
        <taxon>Eukaryota</taxon>
        <taxon>Metazoa</taxon>
        <taxon>Ecdysozoa</taxon>
        <taxon>Arthropoda</taxon>
        <taxon>Chelicerata</taxon>
        <taxon>Arachnida</taxon>
        <taxon>Acari</taxon>
        <taxon>Parasitiformes</taxon>
        <taxon>Ixodida</taxon>
        <taxon>Ixodoidea</taxon>
        <taxon>Ixodidae</taxon>
        <taxon>Hyalomminae</taxon>
        <taxon>Hyalomma</taxon>
    </lineage>
</organism>
<comment type="caution">
    <text evidence="1">The sequence shown here is derived from an EMBL/GenBank/DDBJ whole genome shotgun (WGS) entry which is preliminary data.</text>
</comment>
<accession>A0ACB7T9X3</accession>